<dbReference type="RefSeq" id="XP_014531440.1">
    <property type="nucleotide sequence ID" value="XM_014675954.1"/>
</dbReference>
<protein>
    <submittedName>
        <fullName evidence="2">Aldo/keto reductase subgroup</fullName>
    </submittedName>
</protein>
<dbReference type="VEuPathDB" id="FungiDB:PDIP_72830"/>
<feature type="region of interest" description="Disordered" evidence="1">
    <location>
        <begin position="19"/>
        <end position="39"/>
    </location>
</feature>
<evidence type="ECO:0000313" key="3">
    <source>
        <dbReference type="Proteomes" id="UP000595662"/>
    </source>
</evidence>
<name>A0A7T6XHK2_PENDI</name>
<dbReference type="GeneID" id="26235599"/>
<evidence type="ECO:0000256" key="1">
    <source>
        <dbReference type="SAM" id="MobiDB-lite"/>
    </source>
</evidence>
<evidence type="ECO:0000313" key="2">
    <source>
        <dbReference type="EMBL" id="QQK41305.1"/>
    </source>
</evidence>
<gene>
    <name evidence="2" type="ORF">Pdw03_4159</name>
</gene>
<dbReference type="Proteomes" id="UP000595662">
    <property type="component" value="Chromosome 1"/>
</dbReference>
<dbReference type="EMBL" id="CP060774">
    <property type="protein sequence ID" value="QQK41305.1"/>
    <property type="molecule type" value="Genomic_DNA"/>
</dbReference>
<reference evidence="2 3" key="1">
    <citation type="submission" date="2020-08" db="EMBL/GenBank/DDBJ databases">
        <title>The completed genome sequence of the pathogenic ascomycete fungus Penicillium digitatum.</title>
        <authorList>
            <person name="Wang M."/>
        </authorList>
    </citation>
    <scope>NUCLEOTIDE SEQUENCE [LARGE SCALE GENOMIC DNA]</scope>
    <source>
        <strain evidence="2 3">PdW03</strain>
    </source>
</reference>
<dbReference type="KEGG" id="pdp:PDIP_72830"/>
<sequence>MATPGTQYMMQAGLAAGLSGRQGMHSPLPKPVDPNLSDTVNMLPPELTLDSNSRFTLRGVDGKDVLVPYLSIGAWPRGD</sequence>
<dbReference type="AlphaFoldDB" id="A0A7T6XHK2"/>
<accession>A0A7T6XHK2</accession>
<organism evidence="2 3">
    <name type="scientific">Penicillium digitatum</name>
    <name type="common">Green mold</name>
    <dbReference type="NCBI Taxonomy" id="36651"/>
    <lineage>
        <taxon>Eukaryota</taxon>
        <taxon>Fungi</taxon>
        <taxon>Dikarya</taxon>
        <taxon>Ascomycota</taxon>
        <taxon>Pezizomycotina</taxon>
        <taxon>Eurotiomycetes</taxon>
        <taxon>Eurotiomycetidae</taxon>
        <taxon>Eurotiales</taxon>
        <taxon>Aspergillaceae</taxon>
        <taxon>Penicillium</taxon>
    </lineage>
</organism>
<proteinExistence type="predicted"/>